<feature type="non-terminal residue" evidence="4">
    <location>
        <position position="399"/>
    </location>
</feature>
<keyword evidence="5" id="KW-1185">Reference proteome</keyword>
<accession>G2QDI6</accession>
<dbReference type="Pfam" id="PF22942">
    <property type="entry name" value="DUF7025"/>
    <property type="match status" value="1"/>
</dbReference>
<dbReference type="OMA" id="CERITYA"/>
<dbReference type="HOGENOM" id="CLU_691816_0_0_1"/>
<reference evidence="4 5" key="1">
    <citation type="journal article" date="2011" name="Nat. Biotechnol.">
        <title>Comparative genomic analysis of the thermophilic biomass-degrading fungi Myceliophthora thermophila and Thielavia terrestris.</title>
        <authorList>
            <person name="Berka R.M."/>
            <person name="Grigoriev I.V."/>
            <person name="Otillar R."/>
            <person name="Salamov A."/>
            <person name="Grimwood J."/>
            <person name="Reid I."/>
            <person name="Ishmael N."/>
            <person name="John T."/>
            <person name="Darmond C."/>
            <person name="Moisan M.-C."/>
            <person name="Henrissat B."/>
            <person name="Coutinho P.M."/>
            <person name="Lombard V."/>
            <person name="Natvig D.O."/>
            <person name="Lindquist E."/>
            <person name="Schmutz J."/>
            <person name="Lucas S."/>
            <person name="Harris P."/>
            <person name="Powlowski J."/>
            <person name="Bellemare A."/>
            <person name="Taylor D."/>
            <person name="Butler G."/>
            <person name="de Vries R.P."/>
            <person name="Allijn I.E."/>
            <person name="van den Brink J."/>
            <person name="Ushinsky S."/>
            <person name="Storms R."/>
            <person name="Powell A.J."/>
            <person name="Paulsen I.T."/>
            <person name="Elbourne L.D.H."/>
            <person name="Baker S.E."/>
            <person name="Magnuson J."/>
            <person name="LaBoissiere S."/>
            <person name="Clutterbuck A.J."/>
            <person name="Martinez D."/>
            <person name="Wogulis M."/>
            <person name="de Leon A.L."/>
            <person name="Rey M.W."/>
            <person name="Tsang A."/>
        </authorList>
    </citation>
    <scope>NUCLEOTIDE SEQUENCE [LARGE SCALE GENOMIC DNA]</scope>
    <source>
        <strain evidence="5">ATCC 42464 / BCRC 31852 / DSM 1799</strain>
    </source>
</reference>
<sequence>MARELPDDAKYALGRMKAQIDQLQEAISQMREKNAEFEIRLQTEAQLRREMEMWWWADKFSKEHEKSPRSPRIRINSPELLRICFQIENELNPGHSRSYRDVQELKPMVMIQPFKTLVYNAERIRGCYRQLDENLKRSPNARATKGLDMQPEPGTEPKRHQDEQNIRNLAQPASKRQDPVVAPSLFSSIEDERRARDHLRCLLEFIDGDLKERTEHIRGGNCSRVTFGELWLLFQPGDIVLWNSAPQVALVLGTVDPGHKATKPFRGRGLRRRDKKKEEDDEDDCFVIMCVSIEFDGVQLGPSSSMVKIPRFEGEKSIRSLPIYPFAYSSAPNAREAYIARGKKFLEMTKIRHMYYTGQTVDPTTMYVDSQVVIDVEEAFHQWPQWRPDIENLVGIDIE</sequence>
<dbReference type="EMBL" id="CP003004">
    <property type="protein sequence ID" value="AEO57498.1"/>
    <property type="molecule type" value="Genomic_DNA"/>
</dbReference>
<evidence type="ECO:0000313" key="4">
    <source>
        <dbReference type="EMBL" id="AEO57498.1"/>
    </source>
</evidence>
<feature type="coiled-coil region" evidence="1">
    <location>
        <begin position="13"/>
        <end position="40"/>
    </location>
</feature>
<dbReference type="InParanoid" id="G2QDI6"/>
<organism evidence="4 5">
    <name type="scientific">Thermothelomyces thermophilus (strain ATCC 42464 / BCRC 31852 / DSM 1799)</name>
    <name type="common">Sporotrichum thermophile</name>
    <dbReference type="NCBI Taxonomy" id="573729"/>
    <lineage>
        <taxon>Eukaryota</taxon>
        <taxon>Fungi</taxon>
        <taxon>Dikarya</taxon>
        <taxon>Ascomycota</taxon>
        <taxon>Pezizomycotina</taxon>
        <taxon>Sordariomycetes</taxon>
        <taxon>Sordariomycetidae</taxon>
        <taxon>Sordariales</taxon>
        <taxon>Chaetomiaceae</taxon>
        <taxon>Thermothelomyces</taxon>
    </lineage>
</organism>
<dbReference type="OrthoDB" id="10042665at2759"/>
<dbReference type="InterPro" id="IPR054289">
    <property type="entry name" value="DUF7025"/>
</dbReference>
<feature type="region of interest" description="Disordered" evidence="2">
    <location>
        <begin position="138"/>
        <end position="163"/>
    </location>
</feature>
<dbReference type="eggNOG" id="KOG0742">
    <property type="taxonomic scope" value="Eukaryota"/>
</dbReference>
<dbReference type="AlphaFoldDB" id="G2QDI6"/>
<dbReference type="PANTHER" id="PTHR46411">
    <property type="entry name" value="FAMILY ATPASE, PUTATIVE-RELATED"/>
    <property type="match status" value="1"/>
</dbReference>
<protein>
    <recommendedName>
        <fullName evidence="3">DUF7025 domain-containing protein</fullName>
    </recommendedName>
</protein>
<evidence type="ECO:0000313" key="5">
    <source>
        <dbReference type="Proteomes" id="UP000007322"/>
    </source>
</evidence>
<dbReference type="VEuPathDB" id="FungiDB:MYCTH_2060248"/>
<dbReference type="KEGG" id="mtm:MYCTH_2060248"/>
<evidence type="ECO:0000256" key="1">
    <source>
        <dbReference type="SAM" id="Coils"/>
    </source>
</evidence>
<keyword evidence="1" id="KW-0175">Coiled coil</keyword>
<dbReference type="RefSeq" id="XP_003662743.1">
    <property type="nucleotide sequence ID" value="XM_003662695.1"/>
</dbReference>
<gene>
    <name evidence="4" type="ORF">MYCTH_2060248</name>
</gene>
<evidence type="ECO:0000256" key="2">
    <source>
        <dbReference type="SAM" id="MobiDB-lite"/>
    </source>
</evidence>
<name>G2QDI6_THET4</name>
<dbReference type="Proteomes" id="UP000007322">
    <property type="component" value="Chromosome 3"/>
</dbReference>
<dbReference type="GeneID" id="11507369"/>
<evidence type="ECO:0000259" key="3">
    <source>
        <dbReference type="Pfam" id="PF22942"/>
    </source>
</evidence>
<feature type="domain" description="DUF7025" evidence="3">
    <location>
        <begin position="220"/>
        <end position="329"/>
    </location>
</feature>
<dbReference type="PANTHER" id="PTHR46411:SF3">
    <property type="entry name" value="AAA+ ATPASE DOMAIN-CONTAINING PROTEIN"/>
    <property type="match status" value="1"/>
</dbReference>
<proteinExistence type="predicted"/>